<evidence type="ECO:0000313" key="5">
    <source>
        <dbReference type="EMBL" id="KAB1210296.1"/>
    </source>
</evidence>
<dbReference type="EMBL" id="RXIC02000024">
    <property type="protein sequence ID" value="KAB1210296.1"/>
    <property type="molecule type" value="Genomic_DNA"/>
</dbReference>
<keyword evidence="1 3" id="KW-0853">WD repeat</keyword>
<keyword evidence="6" id="KW-1185">Reference proteome</keyword>
<dbReference type="InterPro" id="IPR020472">
    <property type="entry name" value="WD40_PAC1"/>
</dbReference>
<dbReference type="OrthoDB" id="408728at2759"/>
<reference evidence="5 6" key="1">
    <citation type="journal article" date="2019" name="Plant Biotechnol. J.">
        <title>The red bayberry genome and genetic basis of sex determination.</title>
        <authorList>
            <person name="Jia H.M."/>
            <person name="Jia H.J."/>
            <person name="Cai Q.L."/>
            <person name="Wang Y."/>
            <person name="Zhao H.B."/>
            <person name="Yang W.F."/>
            <person name="Wang G.Y."/>
            <person name="Li Y.H."/>
            <person name="Zhan D.L."/>
            <person name="Shen Y.T."/>
            <person name="Niu Q.F."/>
            <person name="Chang L."/>
            <person name="Qiu J."/>
            <person name="Zhao L."/>
            <person name="Xie H.B."/>
            <person name="Fu W.Y."/>
            <person name="Jin J."/>
            <person name="Li X.W."/>
            <person name="Jiao Y."/>
            <person name="Zhou C.C."/>
            <person name="Tu T."/>
            <person name="Chai C.Y."/>
            <person name="Gao J.L."/>
            <person name="Fan L.J."/>
            <person name="van de Weg E."/>
            <person name="Wang J.Y."/>
            <person name="Gao Z.S."/>
        </authorList>
    </citation>
    <scope>NUCLEOTIDE SEQUENCE [LARGE SCALE GENOMIC DNA]</scope>
    <source>
        <tissue evidence="5">Leaves</tissue>
    </source>
</reference>
<organism evidence="5 6">
    <name type="scientific">Morella rubra</name>
    <name type="common">Chinese bayberry</name>
    <dbReference type="NCBI Taxonomy" id="262757"/>
    <lineage>
        <taxon>Eukaryota</taxon>
        <taxon>Viridiplantae</taxon>
        <taxon>Streptophyta</taxon>
        <taxon>Embryophyta</taxon>
        <taxon>Tracheophyta</taxon>
        <taxon>Spermatophyta</taxon>
        <taxon>Magnoliopsida</taxon>
        <taxon>eudicotyledons</taxon>
        <taxon>Gunneridae</taxon>
        <taxon>Pentapetalae</taxon>
        <taxon>rosids</taxon>
        <taxon>fabids</taxon>
        <taxon>Fagales</taxon>
        <taxon>Myricaceae</taxon>
        <taxon>Morella</taxon>
    </lineage>
</organism>
<dbReference type="InterPro" id="IPR015943">
    <property type="entry name" value="WD40/YVTN_repeat-like_dom_sf"/>
</dbReference>
<feature type="repeat" description="WD" evidence="3">
    <location>
        <begin position="231"/>
        <end position="272"/>
    </location>
</feature>
<protein>
    <submittedName>
        <fullName evidence="5">Putative WD repeat-containing protein C3H5.08c</fullName>
    </submittedName>
</protein>
<dbReference type="InterPro" id="IPR040324">
    <property type="entry name" value="WDR44/Dgr2"/>
</dbReference>
<evidence type="ECO:0000256" key="2">
    <source>
        <dbReference type="ARBA" id="ARBA00022737"/>
    </source>
</evidence>
<dbReference type="Pfam" id="PF00400">
    <property type="entry name" value="WD40"/>
    <property type="match status" value="5"/>
</dbReference>
<dbReference type="PRINTS" id="PR00320">
    <property type="entry name" value="GPROTEINBRPT"/>
</dbReference>
<name>A0A6A1VDP5_9ROSI</name>
<dbReference type="PROSITE" id="PS50294">
    <property type="entry name" value="WD_REPEATS_REGION"/>
    <property type="match status" value="2"/>
</dbReference>
<dbReference type="InterPro" id="IPR036322">
    <property type="entry name" value="WD40_repeat_dom_sf"/>
</dbReference>
<comment type="caution">
    <text evidence="5">The sequence shown here is derived from an EMBL/GenBank/DDBJ whole genome shotgun (WGS) entry which is preliminary data.</text>
</comment>
<evidence type="ECO:0000256" key="1">
    <source>
        <dbReference type="ARBA" id="ARBA00022574"/>
    </source>
</evidence>
<gene>
    <name evidence="5" type="ORF">CJ030_MR6G024197</name>
</gene>
<feature type="region of interest" description="Disordered" evidence="4">
    <location>
        <begin position="107"/>
        <end position="134"/>
    </location>
</feature>
<dbReference type="SUPFAM" id="SSF50978">
    <property type="entry name" value="WD40 repeat-like"/>
    <property type="match status" value="1"/>
</dbReference>
<dbReference type="PANTHER" id="PTHR14221">
    <property type="entry name" value="WD REPEAT DOMAIN 44"/>
    <property type="match status" value="1"/>
</dbReference>
<dbReference type="SMART" id="SM00320">
    <property type="entry name" value="WD40"/>
    <property type="match status" value="7"/>
</dbReference>
<evidence type="ECO:0000256" key="3">
    <source>
        <dbReference type="PROSITE-ProRule" id="PRU00221"/>
    </source>
</evidence>
<dbReference type="AlphaFoldDB" id="A0A6A1VDP5"/>
<dbReference type="PROSITE" id="PS50082">
    <property type="entry name" value="WD_REPEATS_2"/>
    <property type="match status" value="3"/>
</dbReference>
<dbReference type="Proteomes" id="UP000516437">
    <property type="component" value="Chromosome 6"/>
</dbReference>
<evidence type="ECO:0000313" key="6">
    <source>
        <dbReference type="Proteomes" id="UP000516437"/>
    </source>
</evidence>
<feature type="compositionally biased region" description="Basic and acidic residues" evidence="4">
    <location>
        <begin position="125"/>
        <end position="134"/>
    </location>
</feature>
<dbReference type="PANTHER" id="PTHR14221:SF31">
    <property type="entry name" value="TRANSDUCIN_WD40 REPEAT-LIKE SUPERFAMILY PROTEIN"/>
    <property type="match status" value="1"/>
</dbReference>
<feature type="repeat" description="WD" evidence="3">
    <location>
        <begin position="317"/>
        <end position="348"/>
    </location>
</feature>
<accession>A0A6A1VDP5</accession>
<evidence type="ECO:0000256" key="4">
    <source>
        <dbReference type="SAM" id="MobiDB-lite"/>
    </source>
</evidence>
<dbReference type="InterPro" id="IPR001680">
    <property type="entry name" value="WD40_rpt"/>
</dbReference>
<sequence length="673" mass="74731">MLSSDEGEIDLFFDTTDCLSSEESVVAEEVGSVQLDYGIWMNEPLSVRERRESFLRGMGLAEFASLKICSEENAMVVAGSTEMTGLERLTQCSGAVSSSCISSSDLAADNSERRARQSNACSDGLEGKQEDRETQKVVIDGEGTRLSTSPQEYVENDVNAHLQEYKNLDAAKEKLKHWLKRFVNKRKGRGDTFVHKVSKSSSGTHKIDRMKVSQHKKSYMEFSALYNGQEIRAHKGLIWTMKFSPDGKYLASGGEDGVVCIWRVMSQDASCNYSPVERDFDTMNGGKSTFGGKKTSHASVVIPEKVLHIEESPLQEFHGHSSDVLDLSWSHSNFLLSSSKDKTVRLWQYVNILVSIYVSPLSAEPVTCIQFNPVDDNYFITGSIDGKVRIWGVSEKRVVDWADVRDVITAICYQPDGSGFIVGSITGTCRFYDASGKHLKRDAQIRIQGRKRNSAKKITGIQFSQEVSQRVMIASEDSKLHIFDGIDAVNRYRGLPKSGGQMSASFTSSGRHIISVGEDSRVYLWNHNEPCIPSSRKTKSVRSCEHFFSEGVTVAIPWSSGMGAGQRGSWSSSHECSQALNHMNATPLTRDSERFSLSNWFSMDGSCKVSATWPEEKLPLLDVPASEDESICQHHSNAHKHIALSDMWGLVIVTAGLDGTIRTFHNYGLPIRL</sequence>
<proteinExistence type="predicted"/>
<feature type="repeat" description="WD" evidence="3">
    <location>
        <begin position="366"/>
        <end position="401"/>
    </location>
</feature>
<keyword evidence="2" id="KW-0677">Repeat</keyword>
<dbReference type="Gene3D" id="2.130.10.10">
    <property type="entry name" value="YVTN repeat-like/Quinoprotein amine dehydrogenase"/>
    <property type="match status" value="2"/>
</dbReference>